<dbReference type="InterPro" id="IPR018114">
    <property type="entry name" value="TRYPSIN_HIS"/>
</dbReference>
<dbReference type="PANTHER" id="PTHR15462">
    <property type="entry name" value="SERINE PROTEASE"/>
    <property type="match status" value="1"/>
</dbReference>
<accession>F2L710</accession>
<evidence type="ECO:0000256" key="2">
    <source>
        <dbReference type="SAM" id="MobiDB-lite"/>
    </source>
</evidence>
<dbReference type="Gene3D" id="2.40.10.10">
    <property type="entry name" value="Trypsin-like serine proteases"/>
    <property type="match status" value="2"/>
</dbReference>
<dbReference type="GO" id="GO:0004252">
    <property type="term" value="F:serine-type endopeptidase activity"/>
    <property type="evidence" value="ECO:0007669"/>
    <property type="project" value="InterPro"/>
</dbReference>
<dbReference type="InterPro" id="IPR050966">
    <property type="entry name" value="Glutamyl_endopeptidase"/>
</dbReference>
<evidence type="ECO:0000256" key="1">
    <source>
        <dbReference type="ARBA" id="ARBA00022729"/>
    </source>
</evidence>
<dbReference type="AlphaFoldDB" id="F2L710"/>
<organism evidence="3">
    <name type="scientific">Pseudonocardia dioxanivorans (strain ATCC 55486 / DSM 44775 / JCM 13855 / CB1190)</name>
    <dbReference type="NCBI Taxonomy" id="675635"/>
    <lineage>
        <taxon>Bacteria</taxon>
        <taxon>Bacillati</taxon>
        <taxon>Actinomycetota</taxon>
        <taxon>Actinomycetes</taxon>
        <taxon>Pseudonocardiales</taxon>
        <taxon>Pseudonocardiaceae</taxon>
        <taxon>Pseudonocardia</taxon>
    </lineage>
</organism>
<dbReference type="InterPro" id="IPR043504">
    <property type="entry name" value="Peptidase_S1_PA_chymotrypsin"/>
</dbReference>
<dbReference type="InterPro" id="IPR009003">
    <property type="entry name" value="Peptidase_S1_PA"/>
</dbReference>
<dbReference type="RefSeq" id="WP_014203872.1">
    <property type="nucleotide sequence ID" value="NC_016600.1"/>
</dbReference>
<dbReference type="SUPFAM" id="SSF50494">
    <property type="entry name" value="Trypsin-like serine proteases"/>
    <property type="match status" value="1"/>
</dbReference>
<geneLocation type="plasmid" evidence="3">
    <name>pPSED02</name>
</geneLocation>
<gene>
    <name evidence="3" type="ORF">Psed_6915</name>
</gene>
<dbReference type="PROSITE" id="PS00134">
    <property type="entry name" value="TRYPSIN_HIS"/>
    <property type="match status" value="1"/>
</dbReference>
<proteinExistence type="predicted"/>
<feature type="region of interest" description="Disordered" evidence="2">
    <location>
        <begin position="1"/>
        <end position="29"/>
    </location>
</feature>
<keyword evidence="1" id="KW-0732">Signal</keyword>
<protein>
    <recommendedName>
        <fullName evidence="4">Peptidase S1 and S6 chymotrypsin/Hap</fullName>
    </recommendedName>
</protein>
<dbReference type="Pfam" id="PF13365">
    <property type="entry name" value="Trypsin_2"/>
    <property type="match status" value="1"/>
</dbReference>
<name>F2L710_PSEUX</name>
<dbReference type="EMBL" id="CP002596">
    <property type="protein sequence ID" value="AEA28983.1"/>
    <property type="molecule type" value="Genomic_DNA"/>
</dbReference>
<dbReference type="GO" id="GO:0006508">
    <property type="term" value="P:proteolysis"/>
    <property type="evidence" value="ECO:0007669"/>
    <property type="project" value="InterPro"/>
</dbReference>
<evidence type="ECO:0000313" key="3">
    <source>
        <dbReference type="EMBL" id="AEA28983.1"/>
    </source>
</evidence>
<reference evidence="3" key="1">
    <citation type="journal article" date="2011" name="J. Bacteriol.">
        <title>Genome sequence of the 1,4-dioxane-degrading Pseudonocardia dioxanivorans strain CB1190.</title>
        <authorList>
            <person name="Sales C.M."/>
            <person name="Mahendra S."/>
            <person name="Grostern A."/>
            <person name="Parales R.E."/>
            <person name="Goodwin L.A."/>
            <person name="Woyke T."/>
            <person name="Nolan M."/>
            <person name="Lapidus A."/>
            <person name="Chertkov O."/>
            <person name="Ovchinnikova G."/>
            <person name="Sczyrba A."/>
            <person name="Alvarez-Cohen L."/>
        </authorList>
    </citation>
    <scope>NUCLEOTIDE SEQUENCE</scope>
    <source>
        <strain evidence="3">CB1190</strain>
        <plasmid evidence="3">pPSED02</plasmid>
    </source>
</reference>
<sequence>MAPLASPSGRYGPPQARPVRDGTVPADSTHRPALDAAAAAGAGGDDSRGALYRAPRSASVGQLLSATTSCTATVVGSRTGNVAVTAAHCVYWPAAGPMAAELPGPPGWLPLGQLIPGRAGDTTPYGRWPVQRAWVDPRWTQTGDPTFDVAFLRLAPRDGRSVAAVAGSQTITFTRPTPGAPVTVLGYPAEAPFDGLSLRRCASSAVTINHDQWGALQMPCAMTPGASGGPWLTRFDPATGAGTVTAVTSYVDRTSGRLSGIPIGGFAAALYQAADQAGTR</sequence>
<evidence type="ECO:0008006" key="4">
    <source>
        <dbReference type="Google" id="ProtNLM"/>
    </source>
</evidence>
<keyword evidence="3" id="KW-0614">Plasmid</keyword>